<dbReference type="RefSeq" id="WP_359358807.1">
    <property type="nucleotide sequence ID" value="NZ_JBEYXV010000037.1"/>
</dbReference>
<evidence type="ECO:0000256" key="1">
    <source>
        <dbReference type="SAM" id="Phobius"/>
    </source>
</evidence>
<accession>A0ABV3C145</accession>
<dbReference type="EMBL" id="JBEYXV010000037">
    <property type="protein sequence ID" value="MEU6826971.1"/>
    <property type="molecule type" value="Genomic_DNA"/>
</dbReference>
<organism evidence="2 3">
    <name type="scientific">Streptomyces atriruber</name>
    <dbReference type="NCBI Taxonomy" id="545121"/>
    <lineage>
        <taxon>Bacteria</taxon>
        <taxon>Bacillati</taxon>
        <taxon>Actinomycetota</taxon>
        <taxon>Actinomycetes</taxon>
        <taxon>Kitasatosporales</taxon>
        <taxon>Streptomycetaceae</taxon>
        <taxon>Streptomyces</taxon>
    </lineage>
</organism>
<name>A0ABV3C145_9ACTN</name>
<evidence type="ECO:0000313" key="2">
    <source>
        <dbReference type="EMBL" id="MEU6826971.1"/>
    </source>
</evidence>
<reference evidence="2 3" key="1">
    <citation type="submission" date="2024-06" db="EMBL/GenBank/DDBJ databases">
        <title>The Natural Products Discovery Center: Release of the First 8490 Sequenced Strains for Exploring Actinobacteria Biosynthetic Diversity.</title>
        <authorList>
            <person name="Kalkreuter E."/>
            <person name="Kautsar S.A."/>
            <person name="Yang D."/>
            <person name="Bader C.D."/>
            <person name="Teijaro C.N."/>
            <person name="Fluegel L."/>
            <person name="Davis C.M."/>
            <person name="Simpson J.R."/>
            <person name="Lauterbach L."/>
            <person name="Steele A.D."/>
            <person name="Gui C."/>
            <person name="Meng S."/>
            <person name="Li G."/>
            <person name="Viehrig K."/>
            <person name="Ye F."/>
            <person name="Su P."/>
            <person name="Kiefer A.F."/>
            <person name="Nichols A."/>
            <person name="Cepeda A.J."/>
            <person name="Yan W."/>
            <person name="Fan B."/>
            <person name="Jiang Y."/>
            <person name="Adhikari A."/>
            <person name="Zheng C.-J."/>
            <person name="Schuster L."/>
            <person name="Cowan T.M."/>
            <person name="Smanski M.J."/>
            <person name="Chevrette M.G."/>
            <person name="De Carvalho L.P.S."/>
            <person name="Shen B."/>
        </authorList>
    </citation>
    <scope>NUCLEOTIDE SEQUENCE [LARGE SCALE GENOMIC DNA]</scope>
    <source>
        <strain evidence="2 3">NPDC046838</strain>
    </source>
</reference>
<keyword evidence="1" id="KW-1133">Transmembrane helix</keyword>
<feature type="transmembrane region" description="Helical" evidence="1">
    <location>
        <begin position="108"/>
        <end position="127"/>
    </location>
</feature>
<evidence type="ECO:0000313" key="3">
    <source>
        <dbReference type="Proteomes" id="UP001551176"/>
    </source>
</evidence>
<keyword evidence="1" id="KW-0812">Transmembrane</keyword>
<gene>
    <name evidence="2" type="ORF">ABZ921_40730</name>
</gene>
<sequence>MTEPTNVPEQYRSYVVPAAEQAPAHHRPPNVLYDQQGRPVHFTIGQPPPPVVLQAPVQQQGMDPATFRLVVVTFLILAVVVVCTACACAVVVLMGGTLLGIIGAVSSNLPFVGVSLVGVILAAGWAASKIRPVIKRKTD</sequence>
<dbReference type="Proteomes" id="UP001551176">
    <property type="component" value="Unassembled WGS sequence"/>
</dbReference>
<comment type="caution">
    <text evidence="2">The sequence shown here is derived from an EMBL/GenBank/DDBJ whole genome shotgun (WGS) entry which is preliminary data.</text>
</comment>
<keyword evidence="3" id="KW-1185">Reference proteome</keyword>
<protein>
    <submittedName>
        <fullName evidence="2">Uncharacterized protein</fullName>
    </submittedName>
</protein>
<feature type="transmembrane region" description="Helical" evidence="1">
    <location>
        <begin position="69"/>
        <end position="102"/>
    </location>
</feature>
<proteinExistence type="predicted"/>
<keyword evidence="1" id="KW-0472">Membrane</keyword>